<dbReference type="CTD" id="284266"/>
<dbReference type="Pfam" id="PF07686">
    <property type="entry name" value="V-set"/>
    <property type="match status" value="1"/>
</dbReference>
<evidence type="ECO:0000313" key="4">
    <source>
        <dbReference type="Proteomes" id="UP000008143"/>
    </source>
</evidence>
<evidence type="ECO:0000256" key="1">
    <source>
        <dbReference type="SAM" id="Phobius"/>
    </source>
</evidence>
<dbReference type="GO" id="GO:0045124">
    <property type="term" value="P:regulation of bone resorption"/>
    <property type="evidence" value="ECO:0000318"/>
    <property type="project" value="GO_Central"/>
</dbReference>
<protein>
    <submittedName>
        <fullName evidence="5 6">Sialic acid-binding Ig-like lectin 15</fullName>
    </submittedName>
</protein>
<dbReference type="KEGG" id="xtr:116408355"/>
<dbReference type="GO" id="GO:2001204">
    <property type="term" value="P:regulation of osteoclast development"/>
    <property type="evidence" value="ECO:0000318"/>
    <property type="project" value="GO_Central"/>
</dbReference>
<dbReference type="InterPro" id="IPR013106">
    <property type="entry name" value="Ig_V-set"/>
</dbReference>
<dbReference type="PANTHER" id="PTHR46942">
    <property type="entry name" value="SIALIC ACID-BINDING IG-LIKE LECTIN 15"/>
    <property type="match status" value="1"/>
</dbReference>
<sequence length="296" mass="32763">MRGVVSLFGFLIFTAESGNGGNQWAFQVPKEVTGEVGKSATLPCWFSSPHSRSHDGALTAIWRVGRPYDGEVVFKCVSSNSSAPCRPTTNYMNKFILLGNPRHNNLSVSIGNLTWGDSTKYYCRVELSPDRHDKYEAKTGTQLHLAAPPRILNMTVGFDGSRGYHAVCVAEGEPVPSLYWADPLDRNQDTRLTGPMLKHQVATELHYLTRDGKYTCVATNSHGRVEASVYFYKFKSGGNNNLPLGLLWAALALKLMLLLGLLCVATCYRNGNKKQRLELHGRAQESTYENYEAGGH</sequence>
<dbReference type="SUPFAM" id="SSF48726">
    <property type="entry name" value="Immunoglobulin"/>
    <property type="match status" value="2"/>
</dbReference>
<keyword evidence="1" id="KW-1133">Transmembrane helix</keyword>
<reference evidence="5 6" key="1">
    <citation type="submission" date="2025-04" db="UniProtKB">
        <authorList>
            <consortium name="RefSeq"/>
        </authorList>
    </citation>
    <scope>IDENTIFICATION</scope>
    <source>
        <strain evidence="5 6">Nigerian</strain>
        <tissue evidence="5 6">Liver and blood</tissue>
    </source>
</reference>
<dbReference type="GO" id="GO:0032956">
    <property type="term" value="P:regulation of actin cytoskeleton organization"/>
    <property type="evidence" value="ECO:0000318"/>
    <property type="project" value="GO_Central"/>
</dbReference>
<evidence type="ECO:0000313" key="7">
    <source>
        <dbReference type="Xenbase" id="XB-GENE-29094063"/>
    </source>
</evidence>
<dbReference type="InterPro" id="IPR036179">
    <property type="entry name" value="Ig-like_dom_sf"/>
</dbReference>
<dbReference type="RefSeq" id="XP_031750989.1">
    <property type="nucleotide sequence ID" value="XM_031895129.1"/>
</dbReference>
<feature type="domain" description="Ig-like" evidence="3">
    <location>
        <begin position="149"/>
        <end position="230"/>
    </location>
</feature>
<feature type="chain" id="PRO_5044692260" evidence="2">
    <location>
        <begin position="18"/>
        <end position="296"/>
    </location>
</feature>
<keyword evidence="2" id="KW-0732">Signal</keyword>
<accession>A0A8J1IZH3</accession>
<evidence type="ECO:0000256" key="2">
    <source>
        <dbReference type="SAM" id="SignalP"/>
    </source>
</evidence>
<dbReference type="InterPro" id="IPR042836">
    <property type="entry name" value="SIG15"/>
</dbReference>
<dbReference type="RefSeq" id="XP_031750988.1">
    <property type="nucleotide sequence ID" value="XM_031895128.1"/>
</dbReference>
<proteinExistence type="predicted"/>
<dbReference type="Gene3D" id="2.60.40.10">
    <property type="entry name" value="Immunoglobulins"/>
    <property type="match status" value="2"/>
</dbReference>
<dbReference type="InterPro" id="IPR007110">
    <property type="entry name" value="Ig-like_dom"/>
</dbReference>
<dbReference type="KEGG" id="xtr:100487460"/>
<feature type="transmembrane region" description="Helical" evidence="1">
    <location>
        <begin position="246"/>
        <end position="268"/>
    </location>
</feature>
<keyword evidence="4" id="KW-1185">Reference proteome</keyword>
<dbReference type="GO" id="GO:0005886">
    <property type="term" value="C:plasma membrane"/>
    <property type="evidence" value="ECO:0000318"/>
    <property type="project" value="GO_Central"/>
</dbReference>
<dbReference type="InterPro" id="IPR013783">
    <property type="entry name" value="Ig-like_fold"/>
</dbReference>
<dbReference type="InterPro" id="IPR003599">
    <property type="entry name" value="Ig_sub"/>
</dbReference>
<dbReference type="OMA" id="SNRYFCR"/>
<name>A0A8J1IZH3_XENTR</name>
<evidence type="ECO:0000259" key="3">
    <source>
        <dbReference type="PROSITE" id="PS50835"/>
    </source>
</evidence>
<keyword evidence="1" id="KW-0472">Membrane</keyword>
<dbReference type="Proteomes" id="UP000008143">
    <property type="component" value="Chromosome 1"/>
</dbReference>
<dbReference type="PANTHER" id="PTHR46942:SF1">
    <property type="entry name" value="SIALIC ACID-BINDING IG-LIKE LECTIN 15"/>
    <property type="match status" value="1"/>
</dbReference>
<evidence type="ECO:0000313" key="6">
    <source>
        <dbReference type="RefSeq" id="XP_031750989.1"/>
    </source>
</evidence>
<keyword evidence="1" id="KW-0812">Transmembrane</keyword>
<dbReference type="AGR" id="Xenbase:XB-GENE-29094063"/>
<dbReference type="Xenbase" id="XB-GENE-29094063">
    <property type="gene designation" value="siglec15"/>
</dbReference>
<dbReference type="OrthoDB" id="6152887at2759"/>
<dbReference type="AlphaFoldDB" id="A0A8J1IZH3"/>
<dbReference type="PROSITE" id="PS50835">
    <property type="entry name" value="IG_LIKE"/>
    <property type="match status" value="1"/>
</dbReference>
<evidence type="ECO:0000313" key="5">
    <source>
        <dbReference type="RefSeq" id="XP_031750988.1"/>
    </source>
</evidence>
<feature type="signal peptide" evidence="2">
    <location>
        <begin position="1"/>
        <end position="17"/>
    </location>
</feature>
<dbReference type="SMART" id="SM00409">
    <property type="entry name" value="IG"/>
    <property type="match status" value="1"/>
</dbReference>
<dbReference type="GeneID" id="100487460"/>
<gene>
    <name evidence="5 7" type="primary">siglec15</name>
    <name evidence="6" type="synonym">LOC116408355</name>
</gene>
<organism evidence="4 5">
    <name type="scientific">Xenopus tropicalis</name>
    <name type="common">Western clawed frog</name>
    <name type="synonym">Silurana tropicalis</name>
    <dbReference type="NCBI Taxonomy" id="8364"/>
    <lineage>
        <taxon>Eukaryota</taxon>
        <taxon>Metazoa</taxon>
        <taxon>Chordata</taxon>
        <taxon>Craniata</taxon>
        <taxon>Vertebrata</taxon>
        <taxon>Euteleostomi</taxon>
        <taxon>Amphibia</taxon>
        <taxon>Batrachia</taxon>
        <taxon>Anura</taxon>
        <taxon>Pipoidea</taxon>
        <taxon>Pipidae</taxon>
        <taxon>Xenopodinae</taxon>
        <taxon>Xenopus</taxon>
        <taxon>Silurana</taxon>
    </lineage>
</organism>